<gene>
    <name evidence="1" type="ORF">Firmicute1046_1560</name>
</gene>
<dbReference type="AlphaFoldDB" id="A0A650EMV2"/>
<name>A0A650EMV2_9FIRM</name>
<organism evidence="1">
    <name type="scientific">uncultured Bacillota bacterium</name>
    <dbReference type="NCBI Taxonomy" id="344338"/>
    <lineage>
        <taxon>Bacteria</taxon>
        <taxon>Bacillati</taxon>
        <taxon>Bacillota</taxon>
        <taxon>environmental samples</taxon>
    </lineage>
</organism>
<sequence>MPKVSAELYNGSPKFILGGRQAFYQYENKERVSDTPIGYKYPLISPAHCFETIVVTVTCEEDALAEVSDSDIVNACSTLKPIWVKLIDGVFNSYSSNNKIVTTGTASGIELVQTQK</sequence>
<accession>A0A650EMV2</accession>
<evidence type="ECO:0000313" key="1">
    <source>
        <dbReference type="EMBL" id="QGT51080.1"/>
    </source>
</evidence>
<proteinExistence type="predicted"/>
<protein>
    <submittedName>
        <fullName evidence="1">Uncharacterized protein</fullName>
    </submittedName>
</protein>
<reference evidence="1" key="1">
    <citation type="journal article" date="2020" name="J. ISSAAS">
        <title>Lactobacilli and other gastrointestinal microbiota of Peromyscus leucopus, reservoir host for agents of Lyme disease and other zoonoses in North America.</title>
        <authorList>
            <person name="Milovic A."/>
            <person name="Bassam K."/>
            <person name="Shao H."/>
            <person name="Chatzistamou I."/>
            <person name="Tufts D.M."/>
            <person name="Diuk-Wasser M."/>
            <person name="Barbour A.G."/>
        </authorList>
    </citation>
    <scope>NUCLEOTIDE SEQUENCE</scope>
    <source>
        <strain evidence="1">LL40</strain>
    </source>
</reference>
<dbReference type="EMBL" id="MN577573">
    <property type="protein sequence ID" value="QGT51080.1"/>
    <property type="molecule type" value="Genomic_DNA"/>
</dbReference>